<reference evidence="2" key="1">
    <citation type="submission" date="2023-04" db="EMBL/GenBank/DDBJ databases">
        <title>APH(3)-Id, a novel chromosomal aminoglycoside phosphotransferase, identified from an environmental isolate of Kluyvera intermedia DW18.</title>
        <authorList>
            <person name="Sha Y."/>
        </authorList>
    </citation>
    <scope>NUCLEOTIDE SEQUENCE</scope>
    <source>
        <strain evidence="2">DW18</strain>
    </source>
</reference>
<evidence type="ECO:0000313" key="3">
    <source>
        <dbReference type="Proteomes" id="UP001177527"/>
    </source>
</evidence>
<protein>
    <submittedName>
        <fullName evidence="2">SymE family type I addiction module toxin</fullName>
    </submittedName>
</protein>
<organism evidence="2 3">
    <name type="scientific">Kluyvera intermedia</name>
    <name type="common">Enterobacter intermedius</name>
    <dbReference type="NCBI Taxonomy" id="61648"/>
    <lineage>
        <taxon>Bacteria</taxon>
        <taxon>Pseudomonadati</taxon>
        <taxon>Pseudomonadota</taxon>
        <taxon>Gammaproteobacteria</taxon>
        <taxon>Enterobacterales</taxon>
        <taxon>Enterobacteriaceae</taxon>
        <taxon>Kluyvera</taxon>
    </lineage>
</organism>
<sequence length="92" mass="10052">MTTIPTQIQPASQEPVKSQRRYTVGYVPNRGDTSTPALNLSGKWLREAGFDTGIGVTVKIAGDCIVLIPDENEVTELREQLRLVKLAVTAVE</sequence>
<dbReference type="GO" id="GO:0003723">
    <property type="term" value="F:RNA binding"/>
    <property type="evidence" value="ECO:0007669"/>
    <property type="project" value="InterPro"/>
</dbReference>
<proteinExistence type="predicted"/>
<name>A0AA95JTB1_KLUIN</name>
<feature type="domain" description="Toxin SymE-like" evidence="1">
    <location>
        <begin position="19"/>
        <end position="68"/>
    </location>
</feature>
<dbReference type="Pfam" id="PF08845">
    <property type="entry name" value="SymE_toxin"/>
    <property type="match status" value="1"/>
</dbReference>
<dbReference type="RefSeq" id="WP_280555975.1">
    <property type="nucleotide sequence ID" value="NZ_CP123488.1"/>
</dbReference>
<dbReference type="InterPro" id="IPR014944">
    <property type="entry name" value="Toxin_SymE-like"/>
</dbReference>
<dbReference type="GO" id="GO:0016788">
    <property type="term" value="F:hydrolase activity, acting on ester bonds"/>
    <property type="evidence" value="ECO:0007669"/>
    <property type="project" value="InterPro"/>
</dbReference>
<evidence type="ECO:0000313" key="2">
    <source>
        <dbReference type="EMBL" id="WGL54977.1"/>
    </source>
</evidence>
<dbReference type="EMBL" id="CP123488">
    <property type="protein sequence ID" value="WGL54977.1"/>
    <property type="molecule type" value="Genomic_DNA"/>
</dbReference>
<dbReference type="GO" id="GO:0005737">
    <property type="term" value="C:cytoplasm"/>
    <property type="evidence" value="ECO:0007669"/>
    <property type="project" value="InterPro"/>
</dbReference>
<accession>A0AA95JTB1</accession>
<gene>
    <name evidence="2" type="ORF">QBD33_15105</name>
</gene>
<evidence type="ECO:0000259" key="1">
    <source>
        <dbReference type="Pfam" id="PF08845"/>
    </source>
</evidence>
<dbReference type="GO" id="GO:0016070">
    <property type="term" value="P:RNA metabolic process"/>
    <property type="evidence" value="ECO:0007669"/>
    <property type="project" value="InterPro"/>
</dbReference>
<dbReference type="AlphaFoldDB" id="A0AA95JTB1"/>
<dbReference type="Proteomes" id="UP001177527">
    <property type="component" value="Chromosome"/>
</dbReference>